<dbReference type="EMBL" id="CAJOBB010000012">
    <property type="protein sequence ID" value="CAF3510027.1"/>
    <property type="molecule type" value="Genomic_DNA"/>
</dbReference>
<dbReference type="EMBL" id="CAJNON010000242">
    <property type="protein sequence ID" value="CAF1134763.1"/>
    <property type="molecule type" value="Genomic_DNA"/>
</dbReference>
<evidence type="ECO:0000313" key="5">
    <source>
        <dbReference type="EMBL" id="CAF3510027.1"/>
    </source>
</evidence>
<dbReference type="Proteomes" id="UP000663860">
    <property type="component" value="Unassembled WGS sequence"/>
</dbReference>
<feature type="compositionally biased region" description="Low complexity" evidence="1">
    <location>
        <begin position="61"/>
        <end position="76"/>
    </location>
</feature>
<keyword evidence="2" id="KW-0732">Signal</keyword>
<dbReference type="EMBL" id="CAJOAY010001634">
    <property type="protein sequence ID" value="CAF3868371.1"/>
    <property type="molecule type" value="Genomic_DNA"/>
</dbReference>
<comment type="caution">
    <text evidence="6">The sequence shown here is derived from an EMBL/GenBank/DDBJ whole genome shotgun (WGS) entry which is preliminary data.</text>
</comment>
<proteinExistence type="predicted"/>
<dbReference type="OrthoDB" id="9993658at2759"/>
<sequence length="123" mass="14453">MQATLFFALCILILNVLFVQTRYTDQRQSDVELDTTNEQNAKQLSFEQYLKLLISLQNQQANNDDNVNNSDELSSSRTDDDNDDDKPLSKRGFFLFPDRRSTKRQNRPIYTYGKKSHWDTFFG</sequence>
<accession>A0A819FLW0</accession>
<feature type="region of interest" description="Disordered" evidence="1">
    <location>
        <begin position="61"/>
        <end position="108"/>
    </location>
</feature>
<reference evidence="6" key="1">
    <citation type="submission" date="2021-02" db="EMBL/GenBank/DDBJ databases">
        <authorList>
            <person name="Nowell W R."/>
        </authorList>
    </citation>
    <scope>NUCLEOTIDE SEQUENCE</scope>
</reference>
<evidence type="ECO:0000256" key="1">
    <source>
        <dbReference type="SAM" id="MobiDB-lite"/>
    </source>
</evidence>
<gene>
    <name evidence="4" type="ORF">IZO911_LOCUS25737</name>
    <name evidence="5" type="ORF">KXQ929_LOCUS558</name>
    <name evidence="6" type="ORF">OKA104_LOCUS22448</name>
    <name evidence="3" type="ORF">VCS650_LOCUS21936</name>
</gene>
<evidence type="ECO:0000313" key="6">
    <source>
        <dbReference type="EMBL" id="CAF3868371.1"/>
    </source>
</evidence>
<dbReference type="Proteomes" id="UP000663881">
    <property type="component" value="Unassembled WGS sequence"/>
</dbReference>
<evidence type="ECO:0000313" key="4">
    <source>
        <dbReference type="EMBL" id="CAF1150396.1"/>
    </source>
</evidence>
<evidence type="ECO:0000256" key="2">
    <source>
        <dbReference type="SAM" id="SignalP"/>
    </source>
</evidence>
<protein>
    <submittedName>
        <fullName evidence="6">Uncharacterized protein</fullName>
    </submittedName>
</protein>
<feature type="signal peptide" evidence="2">
    <location>
        <begin position="1"/>
        <end position="21"/>
    </location>
</feature>
<name>A0A819FLW0_9BILA</name>
<organism evidence="6 7">
    <name type="scientific">Adineta steineri</name>
    <dbReference type="NCBI Taxonomy" id="433720"/>
    <lineage>
        <taxon>Eukaryota</taxon>
        <taxon>Metazoa</taxon>
        <taxon>Spiralia</taxon>
        <taxon>Gnathifera</taxon>
        <taxon>Rotifera</taxon>
        <taxon>Eurotatoria</taxon>
        <taxon>Bdelloidea</taxon>
        <taxon>Adinetida</taxon>
        <taxon>Adinetidae</taxon>
        <taxon>Adineta</taxon>
    </lineage>
</organism>
<dbReference type="Proteomes" id="UP000663891">
    <property type="component" value="Unassembled WGS sequence"/>
</dbReference>
<dbReference type="Proteomes" id="UP000663868">
    <property type="component" value="Unassembled WGS sequence"/>
</dbReference>
<dbReference type="AlphaFoldDB" id="A0A819FLW0"/>
<feature type="chain" id="PRO_5036235133" evidence="2">
    <location>
        <begin position="22"/>
        <end position="123"/>
    </location>
</feature>
<evidence type="ECO:0000313" key="3">
    <source>
        <dbReference type="EMBL" id="CAF1134763.1"/>
    </source>
</evidence>
<dbReference type="EMBL" id="CAJNOE010000326">
    <property type="protein sequence ID" value="CAF1150396.1"/>
    <property type="molecule type" value="Genomic_DNA"/>
</dbReference>
<evidence type="ECO:0000313" key="7">
    <source>
        <dbReference type="Proteomes" id="UP000663881"/>
    </source>
</evidence>